<feature type="region of interest" description="Disordered" evidence="1">
    <location>
        <begin position="77"/>
        <end position="100"/>
    </location>
</feature>
<dbReference type="InterPro" id="IPR021241">
    <property type="entry name" value="CsiV"/>
</dbReference>
<accession>A4BHN2</accession>
<sequence>MKSKLIPTPILTLALLCLPLTSMAEDADDERWFQVEVLIFENPAMEVDNPEQWPTFPNISHPTEYLRLTGTQDIITENSETDLSPEELDSTPEETIERDAPVSRSGLDAFAALSEIERQLNEERQTLEDTRGFRVLFHEAWNQPVPGRDNVVPIRIDAGERFGRQAELQGYISLYVERYLHFSTDLHLIRYEETENPFNVVLRSGDANRQTPSTGALQAPTSTLQFSDLFAQPLQSNNQITRKADQYYVSTQSAQLKESRRMRSKQVHYLDNPEFGLLILITPIELQ</sequence>
<protein>
    <recommendedName>
        <fullName evidence="5">Peptidoglycan-binding protein CsiV</fullName>
    </recommendedName>
</protein>
<evidence type="ECO:0000256" key="2">
    <source>
        <dbReference type="SAM" id="SignalP"/>
    </source>
</evidence>
<dbReference type="Proteomes" id="UP000005953">
    <property type="component" value="Unassembled WGS sequence"/>
</dbReference>
<reference evidence="3 4" key="1">
    <citation type="submission" date="2006-02" db="EMBL/GenBank/DDBJ databases">
        <authorList>
            <person name="Pinhassi J."/>
            <person name="Pedros-Alio C."/>
            <person name="Ferriera S."/>
            <person name="Johnson J."/>
            <person name="Kravitz S."/>
            <person name="Halpern A."/>
            <person name="Remington K."/>
            <person name="Beeson K."/>
            <person name="Tran B."/>
            <person name="Rogers Y.-H."/>
            <person name="Friedman R."/>
            <person name="Venter J.C."/>
        </authorList>
    </citation>
    <scope>NUCLEOTIDE SEQUENCE [LARGE SCALE GENOMIC DNA]</scope>
    <source>
        <strain evidence="3 4">MED297</strain>
    </source>
</reference>
<dbReference type="Pfam" id="PF10972">
    <property type="entry name" value="CsiV"/>
    <property type="match status" value="1"/>
</dbReference>
<organism evidence="3 4">
    <name type="scientific">Reinekea blandensis MED297</name>
    <dbReference type="NCBI Taxonomy" id="314283"/>
    <lineage>
        <taxon>Bacteria</taxon>
        <taxon>Pseudomonadati</taxon>
        <taxon>Pseudomonadota</taxon>
        <taxon>Gammaproteobacteria</taxon>
        <taxon>Oceanospirillales</taxon>
        <taxon>Saccharospirillaceae</taxon>
        <taxon>Reinekea</taxon>
    </lineage>
</organism>
<proteinExistence type="predicted"/>
<evidence type="ECO:0000313" key="4">
    <source>
        <dbReference type="Proteomes" id="UP000005953"/>
    </source>
</evidence>
<dbReference type="HOGENOM" id="CLU_072067_1_0_6"/>
<dbReference type="STRING" id="314283.MED297_16859"/>
<feature type="signal peptide" evidence="2">
    <location>
        <begin position="1"/>
        <end position="24"/>
    </location>
</feature>
<feature type="compositionally biased region" description="Acidic residues" evidence="1">
    <location>
        <begin position="79"/>
        <end position="94"/>
    </location>
</feature>
<dbReference type="EMBL" id="AAOE01000021">
    <property type="protein sequence ID" value="EAR08430.1"/>
    <property type="molecule type" value="Genomic_DNA"/>
</dbReference>
<evidence type="ECO:0008006" key="5">
    <source>
        <dbReference type="Google" id="ProtNLM"/>
    </source>
</evidence>
<name>A4BHN2_9GAMM</name>
<dbReference type="AlphaFoldDB" id="A4BHN2"/>
<gene>
    <name evidence="3" type="ORF">MED297_16859</name>
</gene>
<comment type="caution">
    <text evidence="3">The sequence shown here is derived from an EMBL/GenBank/DDBJ whole genome shotgun (WGS) entry which is preliminary data.</text>
</comment>
<evidence type="ECO:0000313" key="3">
    <source>
        <dbReference type="EMBL" id="EAR08430.1"/>
    </source>
</evidence>
<dbReference type="RefSeq" id="WP_008043715.1">
    <property type="nucleotide sequence ID" value="NZ_CH724150.1"/>
</dbReference>
<keyword evidence="4" id="KW-1185">Reference proteome</keyword>
<feature type="chain" id="PRO_5002666680" description="Peptidoglycan-binding protein CsiV" evidence="2">
    <location>
        <begin position="25"/>
        <end position="287"/>
    </location>
</feature>
<keyword evidence="2" id="KW-0732">Signal</keyword>
<evidence type="ECO:0000256" key="1">
    <source>
        <dbReference type="SAM" id="MobiDB-lite"/>
    </source>
</evidence>
<dbReference type="OrthoDB" id="5566524at2"/>